<keyword evidence="6" id="KW-1185">Reference proteome</keyword>
<dbReference type="PANTHER" id="PTHR42756">
    <property type="entry name" value="TRANSCRIPTIONAL REGULATOR, MARR"/>
    <property type="match status" value="1"/>
</dbReference>
<sequence length="247" mass="28718">MDRDKDKNDKKNIEYFNIDDNNDSNLIYGEEEVKDNKTIFYTEGDVEEKNDILYGQSCPIVYDDESKNIDDYQSNIIFEKNKEKNDLNEINNTDNRDITKKILNSIIVDLFKNVLTIEEKSMKLRGIKDLSMSEIHVIDAIESGDGKMMSEIADILEITMGTLTTSITKLEKKGYVLREKDIYDKRVVIAKLTRKGELIEKIHKNFHDEMIEHLIIDLKLDEDKALLKALVNINNFFVKEYGGDNVY</sequence>
<evidence type="ECO:0000313" key="5">
    <source>
        <dbReference type="EMBL" id="WAW14296.1"/>
    </source>
</evidence>
<proteinExistence type="predicted"/>
<evidence type="ECO:0000256" key="1">
    <source>
        <dbReference type="ARBA" id="ARBA00023015"/>
    </source>
</evidence>
<keyword evidence="3" id="KW-0804">Transcription</keyword>
<dbReference type="InterPro" id="IPR000835">
    <property type="entry name" value="HTH_MarR-typ"/>
</dbReference>
<dbReference type="Gene3D" id="1.10.10.10">
    <property type="entry name" value="Winged helix-like DNA-binding domain superfamily/Winged helix DNA-binding domain"/>
    <property type="match status" value="1"/>
</dbReference>
<accession>A0ABY7JP90</accession>
<gene>
    <name evidence="5" type="ORF">O0R46_06690</name>
</gene>
<dbReference type="EMBL" id="CP114052">
    <property type="protein sequence ID" value="WAW14296.1"/>
    <property type="molecule type" value="Genomic_DNA"/>
</dbReference>
<protein>
    <submittedName>
        <fullName evidence="5">MarR family winged helix-turn-helix transcriptional regulator</fullName>
    </submittedName>
</protein>
<evidence type="ECO:0000259" key="4">
    <source>
        <dbReference type="PROSITE" id="PS50995"/>
    </source>
</evidence>
<dbReference type="SMART" id="SM00347">
    <property type="entry name" value="HTH_MARR"/>
    <property type="match status" value="1"/>
</dbReference>
<name>A0ABY7JP90_9FIRM</name>
<dbReference type="Proteomes" id="UP001164187">
    <property type="component" value="Chromosome"/>
</dbReference>
<dbReference type="RefSeq" id="WP_269310960.1">
    <property type="nucleotide sequence ID" value="NZ_CP114052.1"/>
</dbReference>
<dbReference type="Pfam" id="PF01047">
    <property type="entry name" value="MarR"/>
    <property type="match status" value="1"/>
</dbReference>
<organism evidence="5 6">
    <name type="scientific">Peptostreptococcus equinus</name>
    <dbReference type="NCBI Taxonomy" id="3003601"/>
    <lineage>
        <taxon>Bacteria</taxon>
        <taxon>Bacillati</taxon>
        <taxon>Bacillota</taxon>
        <taxon>Clostridia</taxon>
        <taxon>Peptostreptococcales</taxon>
        <taxon>Peptostreptococcaceae</taxon>
        <taxon>Peptostreptococcus</taxon>
    </lineage>
</organism>
<dbReference type="InterPro" id="IPR036388">
    <property type="entry name" value="WH-like_DNA-bd_sf"/>
</dbReference>
<keyword evidence="2" id="KW-0238">DNA-binding</keyword>
<feature type="domain" description="HTH marR-type" evidence="4">
    <location>
        <begin position="103"/>
        <end position="235"/>
    </location>
</feature>
<evidence type="ECO:0000256" key="2">
    <source>
        <dbReference type="ARBA" id="ARBA00023125"/>
    </source>
</evidence>
<dbReference type="SUPFAM" id="SSF46785">
    <property type="entry name" value="Winged helix' DNA-binding domain"/>
    <property type="match status" value="1"/>
</dbReference>
<keyword evidence="1" id="KW-0805">Transcription regulation</keyword>
<dbReference type="PROSITE" id="PS50995">
    <property type="entry name" value="HTH_MARR_2"/>
    <property type="match status" value="1"/>
</dbReference>
<dbReference type="PANTHER" id="PTHR42756:SF1">
    <property type="entry name" value="TRANSCRIPTIONAL REPRESSOR OF EMRAB OPERON"/>
    <property type="match status" value="1"/>
</dbReference>
<dbReference type="PRINTS" id="PR00598">
    <property type="entry name" value="HTHMARR"/>
</dbReference>
<evidence type="ECO:0000313" key="6">
    <source>
        <dbReference type="Proteomes" id="UP001164187"/>
    </source>
</evidence>
<evidence type="ECO:0000256" key="3">
    <source>
        <dbReference type="ARBA" id="ARBA00023163"/>
    </source>
</evidence>
<dbReference type="InterPro" id="IPR036390">
    <property type="entry name" value="WH_DNA-bd_sf"/>
</dbReference>
<reference evidence="5" key="1">
    <citation type="submission" date="2022-12" db="EMBL/GenBank/DDBJ databases">
        <title>Peptostreptococcus.</title>
        <authorList>
            <person name="Lee S.H."/>
        </authorList>
    </citation>
    <scope>NUCLEOTIDE SEQUENCE</scope>
    <source>
        <strain evidence="5">CBA3647</strain>
    </source>
</reference>